<gene>
    <name evidence="6" type="ORF">HZB08_02365</name>
</gene>
<comment type="similarity">
    <text evidence="2">Belongs to the LemA family.</text>
</comment>
<dbReference type="SUPFAM" id="SSF140478">
    <property type="entry name" value="LemA-like"/>
    <property type="match status" value="1"/>
</dbReference>
<proteinExistence type="inferred from homology"/>
<dbReference type="Pfam" id="PF04011">
    <property type="entry name" value="LemA"/>
    <property type="match status" value="1"/>
</dbReference>
<dbReference type="InterPro" id="IPR023353">
    <property type="entry name" value="LemA-like_dom_sf"/>
</dbReference>
<dbReference type="InterPro" id="IPR007156">
    <property type="entry name" value="MamQ_LemA"/>
</dbReference>
<keyword evidence="4" id="KW-1133">Transmembrane helix</keyword>
<evidence type="ECO:0000313" key="7">
    <source>
        <dbReference type="Proteomes" id="UP000808761"/>
    </source>
</evidence>
<keyword evidence="5" id="KW-0472">Membrane</keyword>
<dbReference type="PANTHER" id="PTHR34478">
    <property type="entry name" value="PROTEIN LEMA"/>
    <property type="match status" value="1"/>
</dbReference>
<dbReference type="GO" id="GO:0016020">
    <property type="term" value="C:membrane"/>
    <property type="evidence" value="ECO:0007669"/>
    <property type="project" value="UniProtKB-SubCell"/>
</dbReference>
<comment type="caution">
    <text evidence="6">The sequence shown here is derived from an EMBL/GenBank/DDBJ whole genome shotgun (WGS) entry which is preliminary data.</text>
</comment>
<evidence type="ECO:0000313" key="6">
    <source>
        <dbReference type="EMBL" id="MBI5078845.1"/>
    </source>
</evidence>
<evidence type="ECO:0000256" key="1">
    <source>
        <dbReference type="ARBA" id="ARBA00004167"/>
    </source>
</evidence>
<reference evidence="6" key="1">
    <citation type="submission" date="2020-07" db="EMBL/GenBank/DDBJ databases">
        <title>Huge and variable diversity of episymbiotic CPR bacteria and DPANN archaea in groundwater ecosystems.</title>
        <authorList>
            <person name="He C.Y."/>
            <person name="Keren R."/>
            <person name="Whittaker M."/>
            <person name="Farag I.F."/>
            <person name="Doudna J."/>
            <person name="Cate J.H.D."/>
            <person name="Banfield J.F."/>
        </authorList>
    </citation>
    <scope>NUCLEOTIDE SEQUENCE</scope>
    <source>
        <strain evidence="6">NC_groundwater_1860_Pr3_B-0.1um_51_7</strain>
    </source>
</reference>
<name>A0A9D6YXS5_UNCSA</name>
<evidence type="ECO:0000256" key="2">
    <source>
        <dbReference type="ARBA" id="ARBA00008854"/>
    </source>
</evidence>
<keyword evidence="3" id="KW-0812">Transmembrane</keyword>
<dbReference type="PANTHER" id="PTHR34478:SF2">
    <property type="entry name" value="MEMBRANE PROTEIN"/>
    <property type="match status" value="1"/>
</dbReference>
<comment type="subcellular location">
    <subcellularLocation>
        <location evidence="1">Membrane</location>
        <topology evidence="1">Single-pass membrane protein</topology>
    </subcellularLocation>
</comment>
<dbReference type="Gene3D" id="1.20.1440.20">
    <property type="entry name" value="LemA-like domain"/>
    <property type="match status" value="1"/>
</dbReference>
<protein>
    <submittedName>
        <fullName evidence="6">LemA family protein</fullName>
    </submittedName>
</protein>
<organism evidence="6 7">
    <name type="scientific">Candidatus Saganbacteria bacterium</name>
    <dbReference type="NCBI Taxonomy" id="2575572"/>
    <lineage>
        <taxon>Bacteria</taxon>
        <taxon>Bacillati</taxon>
        <taxon>Saganbacteria</taxon>
    </lineage>
</organism>
<evidence type="ECO:0000256" key="5">
    <source>
        <dbReference type="ARBA" id="ARBA00023136"/>
    </source>
</evidence>
<evidence type="ECO:0000256" key="3">
    <source>
        <dbReference type="ARBA" id="ARBA00022692"/>
    </source>
</evidence>
<evidence type="ECO:0000256" key="4">
    <source>
        <dbReference type="ARBA" id="ARBA00022989"/>
    </source>
</evidence>
<dbReference type="Proteomes" id="UP000808761">
    <property type="component" value="Unassembled WGS sequence"/>
</dbReference>
<dbReference type="AlphaFoldDB" id="A0A9D6YXS5"/>
<dbReference type="EMBL" id="JACRKR010000116">
    <property type="protein sequence ID" value="MBI5078845.1"/>
    <property type="molecule type" value="Genomic_DNA"/>
</dbReference>
<accession>A0A9D6YXS5</accession>
<sequence>MWKWITGILVVVLLSGMWTVGIYNGLVGKDQMAEQNWAQVENQLQRRYDLIPNLVETVKGYAKHEKELFENVTKARSAWAGAKTGTEKINAANQVEGFLGRLMVVMENYPQLRASENFRALQDELAGTENRVAVARMRYNDAVQDYNTTAKRVPTVFFVNLFGFEREKAFFAVPAGAKEAPKVKF</sequence>